<evidence type="ECO:0000256" key="3">
    <source>
        <dbReference type="ARBA" id="ARBA00006375"/>
    </source>
</evidence>
<dbReference type="EMBL" id="GFDL01010233">
    <property type="protein sequence ID" value="JAV24812.1"/>
    <property type="molecule type" value="Transcribed_RNA"/>
</dbReference>
<evidence type="ECO:0000256" key="9">
    <source>
        <dbReference type="ARBA" id="ARBA00023136"/>
    </source>
</evidence>
<evidence type="ECO:0000256" key="13">
    <source>
        <dbReference type="RuleBase" id="RU000488"/>
    </source>
</evidence>
<dbReference type="Pfam" id="PF00254">
    <property type="entry name" value="FKBP_C"/>
    <property type="match status" value="1"/>
</dbReference>
<dbReference type="InterPro" id="IPR018108">
    <property type="entry name" value="MCP_transmembrane"/>
</dbReference>
<dbReference type="InterPro" id="IPR002067">
    <property type="entry name" value="MCP"/>
</dbReference>
<sequence length="391" mass="42516">MATNLKSLFGGTAGGEASSMAAVVAVGVTGHDPTGSSSSKTRETDKPIEYSSSSSAPKSSSSPPPATVTTASSSSSSSSPTSQHPHQRLKNRDLVITSLVAGATAGALAKTTIAPLDRTKINFQINKDVPYSFRAALLFLHKTYTHEGFLALWRGNSATMARIIPYSAIQFTAHEQWKKLLQVDLHDDTKVRRFMAGALAGITSQSLTYPLDLARARMAVTDKYSGYRTLREVFVKIWQCEGPRTLYRGYWATILGVIPYAGTSFFTYDTLKKEYFTARTDFRMGVQVIPISNGDQATFPKTGQTAVVHYTGTLDNGTVFDSSRTRGQPFRFKVGRGEVIRGWDEGVAQMSVGQKAKLICSPDYAYGSRGHPGVIPPNATLTFEVELLRVE</sequence>
<dbReference type="PRINTS" id="PR00926">
    <property type="entry name" value="MITOCARRIER"/>
</dbReference>
<proteinExistence type="inferred from homology"/>
<evidence type="ECO:0000256" key="10">
    <source>
        <dbReference type="ARBA" id="ARBA00023235"/>
    </source>
</evidence>
<evidence type="ECO:0000256" key="6">
    <source>
        <dbReference type="ARBA" id="ARBA00022692"/>
    </source>
</evidence>
<comment type="catalytic activity">
    <reaction evidence="1 11">
        <text>[protein]-peptidylproline (omega=180) = [protein]-peptidylproline (omega=0)</text>
        <dbReference type="Rhea" id="RHEA:16237"/>
        <dbReference type="Rhea" id="RHEA-COMP:10747"/>
        <dbReference type="Rhea" id="RHEA-COMP:10748"/>
        <dbReference type="ChEBI" id="CHEBI:83833"/>
        <dbReference type="ChEBI" id="CHEBI:83834"/>
        <dbReference type="EC" id="5.2.1.8"/>
    </reaction>
</comment>
<feature type="repeat" description="Solcar" evidence="12">
    <location>
        <begin position="93"/>
        <end position="180"/>
    </location>
</feature>
<dbReference type="InterPro" id="IPR001179">
    <property type="entry name" value="PPIase_FKBP_dom"/>
</dbReference>
<dbReference type="FunFam" id="3.10.50.40:FF:000025">
    <property type="entry name" value="Peptidylprolyl isomerase"/>
    <property type="match status" value="1"/>
</dbReference>
<organism evidence="16">
    <name type="scientific">Culex tarsalis</name>
    <name type="common">Encephalitis mosquito</name>
    <dbReference type="NCBI Taxonomy" id="7177"/>
    <lineage>
        <taxon>Eukaryota</taxon>
        <taxon>Metazoa</taxon>
        <taxon>Ecdysozoa</taxon>
        <taxon>Arthropoda</taxon>
        <taxon>Hexapoda</taxon>
        <taxon>Insecta</taxon>
        <taxon>Pterygota</taxon>
        <taxon>Neoptera</taxon>
        <taxon>Endopterygota</taxon>
        <taxon>Diptera</taxon>
        <taxon>Nematocera</taxon>
        <taxon>Culicoidea</taxon>
        <taxon>Culicidae</taxon>
        <taxon>Culicinae</taxon>
        <taxon>Culicini</taxon>
        <taxon>Culex</taxon>
        <taxon>Culex</taxon>
    </lineage>
</organism>
<dbReference type="InterPro" id="IPR023395">
    <property type="entry name" value="MCP_dom_sf"/>
</dbReference>
<name>A0A1Q3FBC1_CULTA</name>
<evidence type="ECO:0000256" key="11">
    <source>
        <dbReference type="PROSITE-ProRule" id="PRU00277"/>
    </source>
</evidence>
<comment type="subcellular location">
    <subcellularLocation>
        <location evidence="2">Membrane</location>
        <topology evidence="2">Multi-pass membrane protein</topology>
    </subcellularLocation>
</comment>
<dbReference type="SUPFAM" id="SSF103506">
    <property type="entry name" value="Mitochondrial carrier"/>
    <property type="match status" value="1"/>
</dbReference>
<dbReference type="InterPro" id="IPR046357">
    <property type="entry name" value="PPIase_dom_sf"/>
</dbReference>
<dbReference type="EC" id="5.2.1.8" evidence="4 11"/>
<evidence type="ECO:0000256" key="2">
    <source>
        <dbReference type="ARBA" id="ARBA00004141"/>
    </source>
</evidence>
<evidence type="ECO:0000256" key="7">
    <source>
        <dbReference type="ARBA" id="ARBA00022737"/>
    </source>
</evidence>
<evidence type="ECO:0000256" key="12">
    <source>
        <dbReference type="PROSITE-ProRule" id="PRU00282"/>
    </source>
</evidence>
<evidence type="ECO:0000256" key="5">
    <source>
        <dbReference type="ARBA" id="ARBA00022448"/>
    </source>
</evidence>
<keyword evidence="7" id="KW-0677">Repeat</keyword>
<dbReference type="SUPFAM" id="SSF54534">
    <property type="entry name" value="FKBP-like"/>
    <property type="match status" value="1"/>
</dbReference>
<dbReference type="PROSITE" id="PS50920">
    <property type="entry name" value="SOLCAR"/>
    <property type="match status" value="2"/>
</dbReference>
<keyword evidence="8 11" id="KW-0697">Rotamase</keyword>
<evidence type="ECO:0000256" key="1">
    <source>
        <dbReference type="ARBA" id="ARBA00000971"/>
    </source>
</evidence>
<evidence type="ECO:0000259" key="15">
    <source>
        <dbReference type="PROSITE" id="PS50059"/>
    </source>
</evidence>
<evidence type="ECO:0000256" key="4">
    <source>
        <dbReference type="ARBA" id="ARBA00013194"/>
    </source>
</evidence>
<dbReference type="PROSITE" id="PS50059">
    <property type="entry name" value="FKBP_PPIASE"/>
    <property type="match status" value="1"/>
</dbReference>
<keyword evidence="5 13" id="KW-0813">Transport</keyword>
<feature type="compositionally biased region" description="Low complexity" evidence="14">
    <location>
        <begin position="51"/>
        <end position="82"/>
    </location>
</feature>
<dbReference type="GO" id="GO:0016020">
    <property type="term" value="C:membrane"/>
    <property type="evidence" value="ECO:0007669"/>
    <property type="project" value="UniProtKB-SubCell"/>
</dbReference>
<dbReference type="PANTHER" id="PTHR24089">
    <property type="entry name" value="SOLUTE CARRIER FAMILY 25"/>
    <property type="match status" value="1"/>
</dbReference>
<evidence type="ECO:0000313" key="16">
    <source>
        <dbReference type="EMBL" id="JAV24812.1"/>
    </source>
</evidence>
<dbReference type="Gene3D" id="1.50.40.10">
    <property type="entry name" value="Mitochondrial carrier domain"/>
    <property type="match status" value="1"/>
</dbReference>
<keyword evidence="10 11" id="KW-0413">Isomerase</keyword>
<accession>A0A1Q3FBC1</accession>
<evidence type="ECO:0000256" key="14">
    <source>
        <dbReference type="SAM" id="MobiDB-lite"/>
    </source>
</evidence>
<dbReference type="Gene3D" id="3.10.50.40">
    <property type="match status" value="1"/>
</dbReference>
<keyword evidence="9 12" id="KW-0472">Membrane</keyword>
<keyword evidence="6 12" id="KW-0812">Transmembrane</keyword>
<protein>
    <recommendedName>
        <fullName evidence="4 11">peptidylprolyl isomerase</fullName>
        <ecNumber evidence="4 11">5.2.1.8</ecNumber>
    </recommendedName>
</protein>
<comment type="similarity">
    <text evidence="3 13">Belongs to the mitochondrial carrier (TC 2.A.29) family.</text>
</comment>
<reference evidence="16" key="1">
    <citation type="submission" date="2017-01" db="EMBL/GenBank/DDBJ databases">
        <title>A deep insight into the sialotranscriptome of adult male and female Cluex tarsalis mosquitoes.</title>
        <authorList>
            <person name="Ribeiro J.M."/>
            <person name="Moreira F."/>
            <person name="Bernard K.A."/>
            <person name="Calvo E."/>
        </authorList>
    </citation>
    <scope>NUCLEOTIDE SEQUENCE</scope>
    <source>
        <strain evidence="16">Kern County</strain>
        <tissue evidence="16">Salivary glands</tissue>
    </source>
</reference>
<dbReference type="AlphaFoldDB" id="A0A1Q3FBC1"/>
<dbReference type="GO" id="GO:0003755">
    <property type="term" value="F:peptidyl-prolyl cis-trans isomerase activity"/>
    <property type="evidence" value="ECO:0007669"/>
    <property type="project" value="UniProtKB-KW"/>
</dbReference>
<feature type="region of interest" description="Disordered" evidence="14">
    <location>
        <begin position="28"/>
        <end position="90"/>
    </location>
</feature>
<feature type="domain" description="PPIase FKBP-type" evidence="15">
    <location>
        <begin position="303"/>
        <end position="391"/>
    </location>
</feature>
<feature type="repeat" description="Solcar" evidence="12">
    <location>
        <begin position="188"/>
        <end position="274"/>
    </location>
</feature>
<evidence type="ECO:0000256" key="8">
    <source>
        <dbReference type="ARBA" id="ARBA00023110"/>
    </source>
</evidence>
<dbReference type="GO" id="GO:0055085">
    <property type="term" value="P:transmembrane transport"/>
    <property type="evidence" value="ECO:0007669"/>
    <property type="project" value="InterPro"/>
</dbReference>
<dbReference type="Pfam" id="PF00153">
    <property type="entry name" value="Mito_carr"/>
    <property type="match status" value="2"/>
</dbReference>